<dbReference type="Proteomes" id="UP000289455">
    <property type="component" value="Unassembled WGS sequence"/>
</dbReference>
<dbReference type="EMBL" id="SDHY01000001">
    <property type="protein sequence ID" value="RXK52501.1"/>
    <property type="molecule type" value="Genomic_DNA"/>
</dbReference>
<accession>A0A4Q1C334</accession>
<dbReference type="GO" id="GO:0004601">
    <property type="term" value="F:peroxidase activity"/>
    <property type="evidence" value="ECO:0007669"/>
    <property type="project" value="UniProtKB-KW"/>
</dbReference>
<proteinExistence type="inferred from homology"/>
<comment type="caution">
    <text evidence="5">The sequence shown here is derived from an EMBL/GenBank/DDBJ whole genome shotgun (WGS) entry which is preliminary data.</text>
</comment>
<dbReference type="Gene3D" id="3.40.30.10">
    <property type="entry name" value="Glutaredoxin"/>
    <property type="match status" value="1"/>
</dbReference>
<evidence type="ECO:0000256" key="1">
    <source>
        <dbReference type="ARBA" id="ARBA00006926"/>
    </source>
</evidence>
<sequence length="208" mass="23397">MKRILTFSLILITVVMLFNIVKIGSLLTALTLPFTQNQVLTRPENMESVVAAPNFHSFKMKGIDGKLIDFSQFKGKKVVVLNTASKCGYTPQYADWEKFHQANKDIVILGFPANEFGGQEPGSNDEIASFCQKNYGVSFQMMEKVVVKGDGKCDLYKWLTDKKSNGWNEKEPSWNFCKYVINEKGELVNFFASAVKPSSPEFLQAIAK</sequence>
<evidence type="ECO:0000313" key="6">
    <source>
        <dbReference type="Proteomes" id="UP000289455"/>
    </source>
</evidence>
<evidence type="ECO:0000256" key="3">
    <source>
        <dbReference type="ARBA" id="ARBA00023002"/>
    </source>
</evidence>
<gene>
    <name evidence="5" type="ORF">ESB04_02290</name>
</gene>
<dbReference type="PRINTS" id="PR01011">
    <property type="entry name" value="GLUTPROXDASE"/>
</dbReference>
<evidence type="ECO:0000256" key="4">
    <source>
        <dbReference type="RuleBase" id="RU000499"/>
    </source>
</evidence>
<evidence type="ECO:0000256" key="2">
    <source>
        <dbReference type="ARBA" id="ARBA00022559"/>
    </source>
</evidence>
<dbReference type="InterPro" id="IPR029759">
    <property type="entry name" value="GPX_AS"/>
</dbReference>
<keyword evidence="3 4" id="KW-0560">Oxidoreductase</keyword>
<dbReference type="GO" id="GO:0034599">
    <property type="term" value="P:cellular response to oxidative stress"/>
    <property type="evidence" value="ECO:0007669"/>
    <property type="project" value="TreeGrafter"/>
</dbReference>
<dbReference type="SUPFAM" id="SSF52833">
    <property type="entry name" value="Thioredoxin-like"/>
    <property type="match status" value="1"/>
</dbReference>
<keyword evidence="6" id="KW-1185">Reference proteome</keyword>
<dbReference type="Pfam" id="PF00255">
    <property type="entry name" value="GSHPx"/>
    <property type="match status" value="1"/>
</dbReference>
<dbReference type="PROSITE" id="PS51355">
    <property type="entry name" value="GLUTATHIONE_PEROXID_3"/>
    <property type="match status" value="1"/>
</dbReference>
<dbReference type="InterPro" id="IPR036249">
    <property type="entry name" value="Thioredoxin-like_sf"/>
</dbReference>
<reference evidence="5 6" key="1">
    <citation type="submission" date="2019-01" db="EMBL/GenBank/DDBJ databases">
        <title>Cytophagaceae bacterium strain CAR-16.</title>
        <authorList>
            <person name="Chen W.-M."/>
        </authorList>
    </citation>
    <scope>NUCLEOTIDE SEQUENCE [LARGE SCALE GENOMIC DNA]</scope>
    <source>
        <strain evidence="5 6">CAR-16</strain>
    </source>
</reference>
<dbReference type="PROSITE" id="PS00460">
    <property type="entry name" value="GLUTATHIONE_PEROXID_1"/>
    <property type="match status" value="1"/>
</dbReference>
<organism evidence="5 6">
    <name type="scientific">Aquirufa rosea</name>
    <dbReference type="NCBI Taxonomy" id="2509241"/>
    <lineage>
        <taxon>Bacteria</taxon>
        <taxon>Pseudomonadati</taxon>
        <taxon>Bacteroidota</taxon>
        <taxon>Cytophagia</taxon>
        <taxon>Cytophagales</taxon>
        <taxon>Flectobacillaceae</taxon>
        <taxon>Aquirufa</taxon>
    </lineage>
</organism>
<dbReference type="OrthoDB" id="9789406at2"/>
<dbReference type="InterPro" id="IPR000889">
    <property type="entry name" value="Glutathione_peroxidase"/>
</dbReference>
<evidence type="ECO:0000313" key="5">
    <source>
        <dbReference type="EMBL" id="RXK52501.1"/>
    </source>
</evidence>
<comment type="similarity">
    <text evidence="1 4">Belongs to the glutathione peroxidase family.</text>
</comment>
<dbReference type="PANTHER" id="PTHR11592:SF78">
    <property type="entry name" value="GLUTATHIONE PEROXIDASE"/>
    <property type="match status" value="1"/>
</dbReference>
<keyword evidence="2 4" id="KW-0575">Peroxidase</keyword>
<name>A0A4Q1C334_9BACT</name>
<dbReference type="PANTHER" id="PTHR11592">
    <property type="entry name" value="GLUTATHIONE PEROXIDASE"/>
    <property type="match status" value="1"/>
</dbReference>
<protein>
    <recommendedName>
        <fullName evidence="4">Glutathione peroxidase</fullName>
    </recommendedName>
</protein>
<dbReference type="AlphaFoldDB" id="A0A4Q1C334"/>
<dbReference type="CDD" id="cd00340">
    <property type="entry name" value="GSH_Peroxidase"/>
    <property type="match status" value="1"/>
</dbReference>